<dbReference type="GO" id="GO:0003677">
    <property type="term" value="F:DNA binding"/>
    <property type="evidence" value="ECO:0007669"/>
    <property type="project" value="InterPro"/>
</dbReference>
<dbReference type="RefSeq" id="WP_009259350.1">
    <property type="nucleotide sequence ID" value="NZ_BAABZG010000001.1"/>
</dbReference>
<comment type="caution">
    <text evidence="3">The sequence shown here is derived from an EMBL/GenBank/DDBJ whole genome shotgun (WGS) entry which is preliminary data.</text>
</comment>
<dbReference type="Proteomes" id="UP001211006">
    <property type="component" value="Unassembled WGS sequence"/>
</dbReference>
<dbReference type="Proteomes" id="UP001211173">
    <property type="component" value="Unassembled WGS sequence"/>
</dbReference>
<dbReference type="Pfam" id="PF01381">
    <property type="entry name" value="HTH_3"/>
    <property type="match status" value="1"/>
</dbReference>
<dbReference type="EMBL" id="JAQLWO010000006">
    <property type="protein sequence ID" value="MDB7905876.1"/>
    <property type="molecule type" value="Genomic_DNA"/>
</dbReference>
<name>A0AAW6CKH7_FLAPL</name>
<dbReference type="InterPro" id="IPR010982">
    <property type="entry name" value="Lambda_DNA-bd_dom_sf"/>
</dbReference>
<dbReference type="SUPFAM" id="SSF47413">
    <property type="entry name" value="lambda repressor-like DNA-binding domains"/>
    <property type="match status" value="1"/>
</dbReference>
<dbReference type="AlphaFoldDB" id="A0AAW6CKH7"/>
<sequence length="92" mass="10131">MAEQNMCRMTQLRLRYGISQADLANAAGVSRQLISLIELDTASQSKGHEALIRRAFSAVIASRRAALDGLAHELDAAPWLFSMSKEDDEHGF</sequence>
<dbReference type="GeneID" id="89522009"/>
<dbReference type="Gene3D" id="1.10.260.40">
    <property type="entry name" value="lambda repressor-like DNA-binding domains"/>
    <property type="match status" value="1"/>
</dbReference>
<feature type="domain" description="HTH cro/C1-type" evidence="1">
    <location>
        <begin position="9"/>
        <end position="45"/>
    </location>
</feature>
<accession>A0AAW6CKH7</accession>
<dbReference type="PROSITE" id="PS50943">
    <property type="entry name" value="HTH_CROC1"/>
    <property type="match status" value="1"/>
</dbReference>
<evidence type="ECO:0000259" key="1">
    <source>
        <dbReference type="PROSITE" id="PS50943"/>
    </source>
</evidence>
<reference evidence="3" key="1">
    <citation type="submission" date="2023-01" db="EMBL/GenBank/DDBJ databases">
        <title>Human gut microbiome strain richness.</title>
        <authorList>
            <person name="Chen-Liaw A."/>
        </authorList>
    </citation>
    <scope>NUCLEOTIDE SEQUENCE</scope>
    <source>
        <strain evidence="3">1001287st1_F4_1001285I_161205</strain>
        <strain evidence="2">2225st1_A6_2225SCRN_200828</strain>
    </source>
</reference>
<proteinExistence type="predicted"/>
<organism evidence="3 4">
    <name type="scientific">Flavonifractor plautii</name>
    <name type="common">Fusobacterium plautii</name>
    <dbReference type="NCBI Taxonomy" id="292800"/>
    <lineage>
        <taxon>Bacteria</taxon>
        <taxon>Bacillati</taxon>
        <taxon>Bacillota</taxon>
        <taxon>Clostridia</taxon>
        <taxon>Eubacteriales</taxon>
        <taxon>Oscillospiraceae</taxon>
        <taxon>Flavonifractor</taxon>
    </lineage>
</organism>
<evidence type="ECO:0000313" key="4">
    <source>
        <dbReference type="Proteomes" id="UP001211173"/>
    </source>
</evidence>
<evidence type="ECO:0000313" key="2">
    <source>
        <dbReference type="EMBL" id="MDB7905876.1"/>
    </source>
</evidence>
<protein>
    <submittedName>
        <fullName evidence="3">Helix-turn-helix domain-containing protein</fullName>
    </submittedName>
</protein>
<dbReference type="InterPro" id="IPR001387">
    <property type="entry name" value="Cro/C1-type_HTH"/>
</dbReference>
<dbReference type="EMBL" id="JAQLWV010000028">
    <property type="protein sequence ID" value="MDB7934676.1"/>
    <property type="molecule type" value="Genomic_DNA"/>
</dbReference>
<evidence type="ECO:0000313" key="3">
    <source>
        <dbReference type="EMBL" id="MDB7934676.1"/>
    </source>
</evidence>
<dbReference type="CDD" id="cd00093">
    <property type="entry name" value="HTH_XRE"/>
    <property type="match status" value="1"/>
</dbReference>
<gene>
    <name evidence="2" type="ORF">PND83_07820</name>
    <name evidence="3" type="ORF">PNE06_16455</name>
</gene>